<proteinExistence type="predicted"/>
<accession>A0A9W9YU26</accession>
<gene>
    <name evidence="1" type="ORF">OS493_038788</name>
</gene>
<dbReference type="OrthoDB" id="10048650at2759"/>
<evidence type="ECO:0000313" key="1">
    <source>
        <dbReference type="EMBL" id="KAJ7369466.1"/>
    </source>
</evidence>
<protein>
    <submittedName>
        <fullName evidence="1">Uncharacterized protein</fullName>
    </submittedName>
</protein>
<dbReference type="AlphaFoldDB" id="A0A9W9YU26"/>
<dbReference type="EMBL" id="MU826945">
    <property type="protein sequence ID" value="KAJ7369466.1"/>
    <property type="molecule type" value="Genomic_DNA"/>
</dbReference>
<name>A0A9W9YU26_9CNID</name>
<sequence>MLKLRGGTAVDSEKDEIFRELFLQKLPLTVRTALAIHKDTSLSDIAEIADNMVEVQGPQGQSSEIQQRGNPEIAAVHTELQKIWPCYSHHLSRWAQNHSKSLKFTIYFVQQLSAALAPNFKMAAFMSVEEVREMVSRDEEMVIHAEELTNDEVNLTEEIKECLKMVGNSNIDFDFFVDAGVSHMKGAGMLVGRLLLNPKRYHSNIDREMRAIVTILQP</sequence>
<evidence type="ECO:0000313" key="2">
    <source>
        <dbReference type="Proteomes" id="UP001163046"/>
    </source>
</evidence>
<reference evidence="1" key="1">
    <citation type="submission" date="2023-01" db="EMBL/GenBank/DDBJ databases">
        <title>Genome assembly of the deep-sea coral Lophelia pertusa.</title>
        <authorList>
            <person name="Herrera S."/>
            <person name="Cordes E."/>
        </authorList>
    </citation>
    <scope>NUCLEOTIDE SEQUENCE</scope>
    <source>
        <strain evidence="1">USNM1676648</strain>
        <tissue evidence="1">Polyp</tissue>
    </source>
</reference>
<comment type="caution">
    <text evidence="1">The sequence shown here is derived from an EMBL/GenBank/DDBJ whole genome shotgun (WGS) entry which is preliminary data.</text>
</comment>
<keyword evidence="2" id="KW-1185">Reference proteome</keyword>
<dbReference type="Proteomes" id="UP001163046">
    <property type="component" value="Unassembled WGS sequence"/>
</dbReference>
<organism evidence="1 2">
    <name type="scientific">Desmophyllum pertusum</name>
    <dbReference type="NCBI Taxonomy" id="174260"/>
    <lineage>
        <taxon>Eukaryota</taxon>
        <taxon>Metazoa</taxon>
        <taxon>Cnidaria</taxon>
        <taxon>Anthozoa</taxon>
        <taxon>Hexacorallia</taxon>
        <taxon>Scleractinia</taxon>
        <taxon>Caryophylliina</taxon>
        <taxon>Caryophylliidae</taxon>
        <taxon>Desmophyllum</taxon>
    </lineage>
</organism>